<dbReference type="AlphaFoldDB" id="A0A3B0RJ63"/>
<evidence type="ECO:0000313" key="4">
    <source>
        <dbReference type="EMBL" id="VAV88846.1"/>
    </source>
</evidence>
<feature type="domain" description="Non-contractile tail sheath N-terminal" evidence="2">
    <location>
        <begin position="16"/>
        <end position="206"/>
    </location>
</feature>
<reference evidence="4" key="1">
    <citation type="submission" date="2018-06" db="EMBL/GenBank/DDBJ databases">
        <authorList>
            <person name="Zhirakovskaya E."/>
        </authorList>
    </citation>
    <scope>NUCLEOTIDE SEQUENCE</scope>
</reference>
<evidence type="ECO:0000259" key="1">
    <source>
        <dbReference type="Pfam" id="PF09343"/>
    </source>
</evidence>
<protein>
    <submittedName>
        <fullName evidence="4">Similar to phage capsid and scaffold / Gene Transfer Agent (GTA) ORFG12</fullName>
    </submittedName>
</protein>
<gene>
    <name evidence="4" type="ORF">MNBD_ALPHA02-82</name>
</gene>
<name>A0A3B0RJ63_9ZZZZ</name>
<dbReference type="InterPro" id="IPR057102">
    <property type="entry name" value="NCTSP_N"/>
</dbReference>
<dbReference type="NCBIfam" id="TIGR02217">
    <property type="entry name" value="chp_TIGR02217"/>
    <property type="match status" value="1"/>
</dbReference>
<dbReference type="Pfam" id="PF23844">
    <property type="entry name" value="NCTSP_N"/>
    <property type="match status" value="1"/>
</dbReference>
<dbReference type="Pfam" id="PF23845">
    <property type="entry name" value="TIM-barrel_NCTSP"/>
    <property type="match status" value="1"/>
</dbReference>
<proteinExistence type="predicted"/>
<sequence length="782" mass="87306">MYWLAKQEDQTANTFIRRFSPPYWTINFPRPMMASTVTTGFDSLTVDLVFYRYEDLCGLIWDSMDVLDHPFHRYETAKDYAHTVLSFRWQSSNVMGLDLLNSPTLTIEGRDQNGAARTWYVRLWNYAVGTTQDAVITLDFDALNGGFLLPSEADPVYPGDIDRMFISMVPQAFDGITTGPLPAAVEAQVTVSQIKVAGPTSTLKVGDAFVQSHDLRIANGYDDVTSLAPERVIWNMMRLGYSQWITHYVGMSHYYNLSWDGAEGRYVIDPAKAKLNKAAVSWHQDFLTRTTFFGFKVILSLSYEILAQNIPASWQQKAHDGTPALTGWVPPSSLIAPTNQTALDYLRDVFLAFGQIVAQAGADHHYQIGEPWWWIGQGGTGVPHFYDDVTTALYTTETTKAVPAKHLLATEIPTTVQQDYLNWLGDKLGLSTLWLRDQIKLQYPAAQVGLLFFSPQVLLDNAPMAASANFPKTRWQDPAFDFFQIEDYDFVLNGDWGKRTAAHDKISLDLSYPLTKTHYFAGFNLLASTTGNWKNIIMAAGLGFGEGFNQIFVWAYPQLVRDGVIYTKDQENIMTGFHEIRLPEDISFGASGGPQYLTNIVEMASGYEQRNREWAEARNVYDIGMGLRSESDLAGLLSFFRARAGRANGFRYKDWLDYNSASPDQAVLATDQQIAIGDGVKVSFQLVKNYDSGGTQHMRDIVKPVAGTVVIALDGVTQNTGWQIDGTSGIVTFDVAPLAGVIITAGFEFDVPVRFAEDFLSITLESYRAGQIPSISLIEVRL</sequence>
<dbReference type="InterPro" id="IPR057122">
    <property type="entry name" value="TIM-barrel_NCTSP"/>
</dbReference>
<dbReference type="Pfam" id="PF09343">
    <property type="entry name" value="DUF2460"/>
    <property type="match status" value="1"/>
</dbReference>
<feature type="domain" description="Non-contractile tail sheath TIM barrel" evidence="3">
    <location>
        <begin position="212"/>
        <end position="563"/>
    </location>
</feature>
<evidence type="ECO:0000259" key="2">
    <source>
        <dbReference type="Pfam" id="PF23844"/>
    </source>
</evidence>
<feature type="domain" description="DUF2460" evidence="1">
    <location>
        <begin position="578"/>
        <end position="781"/>
    </location>
</feature>
<accession>A0A3B0RJ63</accession>
<organism evidence="4">
    <name type="scientific">hydrothermal vent metagenome</name>
    <dbReference type="NCBI Taxonomy" id="652676"/>
    <lineage>
        <taxon>unclassified sequences</taxon>
        <taxon>metagenomes</taxon>
        <taxon>ecological metagenomes</taxon>
    </lineage>
</organism>
<dbReference type="EMBL" id="UOED01000038">
    <property type="protein sequence ID" value="VAV88846.1"/>
    <property type="molecule type" value="Genomic_DNA"/>
</dbReference>
<evidence type="ECO:0000259" key="3">
    <source>
        <dbReference type="Pfam" id="PF23845"/>
    </source>
</evidence>
<dbReference type="InterPro" id="IPR011740">
    <property type="entry name" value="DUF2460"/>
</dbReference>